<dbReference type="Pfam" id="PF03652">
    <property type="entry name" value="RuvX"/>
    <property type="match status" value="1"/>
</dbReference>
<sequence length="136" mass="15477">MGRIMAIDYGGKRTGLAVTDPLQIIATGLMTIETHKLLVFLKDYIPKEGVERVLIGMPTNWDDTDTHITESVRNFSNWFRKQFPAVPLEEIDERYSSKLASQAISQMGLSKKKREQKGLIDEVAATMMLQQYLSNR</sequence>
<dbReference type="Proteomes" id="UP000295334">
    <property type="component" value="Unassembled WGS sequence"/>
</dbReference>
<evidence type="ECO:0000313" key="7">
    <source>
        <dbReference type="EMBL" id="TCJ17434.1"/>
    </source>
</evidence>
<dbReference type="SUPFAM" id="SSF53098">
    <property type="entry name" value="Ribonuclease H-like"/>
    <property type="match status" value="1"/>
</dbReference>
<dbReference type="GO" id="GO:0016788">
    <property type="term" value="F:hydrolase activity, acting on ester bonds"/>
    <property type="evidence" value="ECO:0007669"/>
    <property type="project" value="UniProtKB-UniRule"/>
</dbReference>
<evidence type="ECO:0000256" key="1">
    <source>
        <dbReference type="ARBA" id="ARBA00022490"/>
    </source>
</evidence>
<evidence type="ECO:0000313" key="8">
    <source>
        <dbReference type="Proteomes" id="UP000295334"/>
    </source>
</evidence>
<dbReference type="OrthoDB" id="9796140at2"/>
<dbReference type="NCBIfam" id="TIGR00250">
    <property type="entry name" value="RNAse_H_YqgF"/>
    <property type="match status" value="1"/>
</dbReference>
<evidence type="ECO:0000256" key="2">
    <source>
        <dbReference type="ARBA" id="ARBA00022517"/>
    </source>
</evidence>
<dbReference type="SMART" id="SM00732">
    <property type="entry name" value="YqgFc"/>
    <property type="match status" value="1"/>
</dbReference>
<evidence type="ECO:0000256" key="3">
    <source>
        <dbReference type="ARBA" id="ARBA00022722"/>
    </source>
</evidence>
<dbReference type="CDD" id="cd16964">
    <property type="entry name" value="YqgF"/>
    <property type="match status" value="1"/>
</dbReference>
<comment type="similarity">
    <text evidence="5">Belongs to the YqgF HJR family.</text>
</comment>
<name>A0A4R1BJG6_9BACT</name>
<dbReference type="Gene3D" id="3.30.420.140">
    <property type="entry name" value="YqgF/RNase H-like domain"/>
    <property type="match status" value="1"/>
</dbReference>
<dbReference type="EMBL" id="SJZI01000008">
    <property type="protein sequence ID" value="TCJ17434.1"/>
    <property type="molecule type" value="Genomic_DNA"/>
</dbReference>
<keyword evidence="3 5" id="KW-0540">Nuclease</keyword>
<evidence type="ECO:0000259" key="6">
    <source>
        <dbReference type="SMART" id="SM00732"/>
    </source>
</evidence>
<dbReference type="PANTHER" id="PTHR33317:SF4">
    <property type="entry name" value="POLYNUCLEOTIDYL TRANSFERASE, RIBONUCLEASE H-LIKE SUPERFAMILY PROTEIN"/>
    <property type="match status" value="1"/>
</dbReference>
<dbReference type="AlphaFoldDB" id="A0A4R1BJG6"/>
<protein>
    <recommendedName>
        <fullName evidence="5">Putative pre-16S rRNA nuclease</fullName>
        <ecNumber evidence="5">3.1.-.-</ecNumber>
    </recommendedName>
</protein>
<dbReference type="InterPro" id="IPR012337">
    <property type="entry name" value="RNaseH-like_sf"/>
</dbReference>
<keyword evidence="4 5" id="KW-0378">Hydrolase</keyword>
<dbReference type="GO" id="GO:0005829">
    <property type="term" value="C:cytosol"/>
    <property type="evidence" value="ECO:0007669"/>
    <property type="project" value="TreeGrafter"/>
</dbReference>
<accession>A0A4R1BJG6</accession>
<keyword evidence="2 5" id="KW-0690">Ribosome biogenesis</keyword>
<dbReference type="PANTHER" id="PTHR33317">
    <property type="entry name" value="POLYNUCLEOTIDYL TRANSFERASE, RIBONUCLEASE H-LIKE SUPERFAMILY PROTEIN"/>
    <property type="match status" value="1"/>
</dbReference>
<dbReference type="GO" id="GO:0000967">
    <property type="term" value="P:rRNA 5'-end processing"/>
    <property type="evidence" value="ECO:0007669"/>
    <property type="project" value="UniProtKB-UniRule"/>
</dbReference>
<proteinExistence type="inferred from homology"/>
<dbReference type="InterPro" id="IPR005227">
    <property type="entry name" value="YqgF"/>
</dbReference>
<keyword evidence="8" id="KW-1185">Reference proteome</keyword>
<keyword evidence="1 5" id="KW-0963">Cytoplasm</keyword>
<dbReference type="EC" id="3.1.-.-" evidence="5"/>
<dbReference type="InterPro" id="IPR037027">
    <property type="entry name" value="YqgF/RNaseH-like_dom_sf"/>
</dbReference>
<evidence type="ECO:0000256" key="5">
    <source>
        <dbReference type="HAMAP-Rule" id="MF_00651"/>
    </source>
</evidence>
<dbReference type="InterPro" id="IPR006641">
    <property type="entry name" value="YqgF/RNaseH-like_dom"/>
</dbReference>
<comment type="caution">
    <text evidence="7">The sequence shown here is derived from an EMBL/GenBank/DDBJ whole genome shotgun (WGS) entry which is preliminary data.</text>
</comment>
<dbReference type="HAMAP" id="MF_00651">
    <property type="entry name" value="Nuclease_YqgF"/>
    <property type="match status" value="1"/>
</dbReference>
<gene>
    <name evidence="7" type="primary">ruvX</name>
    <name evidence="7" type="ORF">EPD60_04385</name>
</gene>
<organism evidence="7 8">
    <name type="scientific">Flaviaesturariibacter flavus</name>
    <dbReference type="NCBI Taxonomy" id="2502780"/>
    <lineage>
        <taxon>Bacteria</taxon>
        <taxon>Pseudomonadati</taxon>
        <taxon>Bacteroidota</taxon>
        <taxon>Chitinophagia</taxon>
        <taxon>Chitinophagales</taxon>
        <taxon>Chitinophagaceae</taxon>
        <taxon>Flaviaestuariibacter</taxon>
    </lineage>
</organism>
<evidence type="ECO:0000256" key="4">
    <source>
        <dbReference type="ARBA" id="ARBA00022801"/>
    </source>
</evidence>
<comment type="function">
    <text evidence="5">Could be a nuclease involved in processing of the 5'-end of pre-16S rRNA.</text>
</comment>
<dbReference type="GO" id="GO:0004518">
    <property type="term" value="F:nuclease activity"/>
    <property type="evidence" value="ECO:0007669"/>
    <property type="project" value="UniProtKB-KW"/>
</dbReference>
<feature type="domain" description="YqgF/RNase H-like" evidence="6">
    <location>
        <begin position="2"/>
        <end position="100"/>
    </location>
</feature>
<dbReference type="RefSeq" id="WP_131447234.1">
    <property type="nucleotide sequence ID" value="NZ_SJZI01000008.1"/>
</dbReference>
<comment type="subcellular location">
    <subcellularLocation>
        <location evidence="5">Cytoplasm</location>
    </subcellularLocation>
</comment>
<reference evidence="7 8" key="1">
    <citation type="submission" date="2019-03" db="EMBL/GenBank/DDBJ databases">
        <authorList>
            <person name="Kim M.K.M."/>
        </authorList>
    </citation>
    <scope>NUCLEOTIDE SEQUENCE [LARGE SCALE GENOMIC DNA]</scope>
    <source>
        <strain evidence="7 8">17J68-12</strain>
    </source>
</reference>